<dbReference type="SUPFAM" id="SSF52151">
    <property type="entry name" value="FabD/lysophospholipase-like"/>
    <property type="match status" value="1"/>
</dbReference>
<dbReference type="Pfam" id="PF00698">
    <property type="entry name" value="Acyl_transf_1"/>
    <property type="match status" value="1"/>
</dbReference>
<evidence type="ECO:0000256" key="2">
    <source>
        <dbReference type="PROSITE-ProRule" id="PRU01363"/>
    </source>
</evidence>
<dbReference type="InterPro" id="IPR050091">
    <property type="entry name" value="PKS_NRPS_Biosynth_Enz"/>
</dbReference>
<dbReference type="RefSeq" id="XP_025488976.1">
    <property type="nucleotide sequence ID" value="XM_025640957.1"/>
</dbReference>
<dbReference type="STRING" id="1448315.A0A319BYI6"/>
<dbReference type="GeneID" id="37143699"/>
<dbReference type="PROSITE" id="PS52019">
    <property type="entry name" value="PKS_MFAS_DH"/>
    <property type="match status" value="1"/>
</dbReference>
<dbReference type="GO" id="GO:0006633">
    <property type="term" value="P:fatty acid biosynthetic process"/>
    <property type="evidence" value="ECO:0007669"/>
    <property type="project" value="TreeGrafter"/>
</dbReference>
<dbReference type="EMBL" id="KZ821725">
    <property type="protein sequence ID" value="PYH78776.1"/>
    <property type="molecule type" value="Genomic_DNA"/>
</dbReference>
<dbReference type="InterPro" id="IPR020807">
    <property type="entry name" value="PKS_DH"/>
</dbReference>
<accession>A0A319BYI6</accession>
<dbReference type="Gene3D" id="3.10.129.110">
    <property type="entry name" value="Polyketide synthase dehydratase"/>
    <property type="match status" value="1"/>
</dbReference>
<feature type="region of interest" description="Disordered" evidence="3">
    <location>
        <begin position="404"/>
        <end position="425"/>
    </location>
</feature>
<dbReference type="SMART" id="SM00827">
    <property type="entry name" value="PKS_AT"/>
    <property type="match status" value="1"/>
</dbReference>
<dbReference type="InterPro" id="IPR014043">
    <property type="entry name" value="Acyl_transferase_dom"/>
</dbReference>
<sequence length="425" mass="46849">MLAVGLSPADAAPYLAGSQSVSIACFNSTTNVTLSGDEAAIDALKAVLDAVGIFARKLRTGVTYHPHHLHSVTDAYAETIGEVEPAEKYSSSNRSSRVIMVSTVSGQRVPAETLREGSYWASNLVRPVRFLQAFRGLLSKRGVVKKLDGSHRLLMDITYCLEIGPHGALRGPTQEILQAQDQTMSYLAPLQRGLAGVNSLLQADEEEEKVRVMPPSALVSLADLPSYAWDHSRNYFLESRTSRNHRLRNEPRSKLLGETAVDWNPLDARWGNFLIRSEHPWIEDHRINGTVLFPAAGMMAMAVEAMQQQGQHLADDRAILGYELCDISLSTALVIPDHERGVEVQFSLRCQPGGGDPGSGRDHRGWWSDFRLCAYLEGSEWEEICSGAIRVDFGVAPSGIGTQRVAEARQHQRSTKDGRPRQPDR</sequence>
<dbReference type="Pfam" id="PF21089">
    <property type="entry name" value="PKS_DH_N"/>
    <property type="match status" value="1"/>
</dbReference>
<dbReference type="InterPro" id="IPR016036">
    <property type="entry name" value="Malonyl_transacylase_ACP-bd"/>
</dbReference>
<dbReference type="PANTHER" id="PTHR43775">
    <property type="entry name" value="FATTY ACID SYNTHASE"/>
    <property type="match status" value="1"/>
</dbReference>
<comment type="caution">
    <text evidence="2">Lacks conserved residue(s) required for the propagation of feature annotation.</text>
</comment>
<evidence type="ECO:0000313" key="5">
    <source>
        <dbReference type="EMBL" id="PYH78776.1"/>
    </source>
</evidence>
<dbReference type="InterPro" id="IPR016035">
    <property type="entry name" value="Acyl_Trfase/lysoPLipase"/>
</dbReference>
<dbReference type="Gene3D" id="3.40.366.10">
    <property type="entry name" value="Malonyl-Coenzyme A Acyl Carrier Protein, domain 2"/>
    <property type="match status" value="1"/>
</dbReference>
<dbReference type="InterPro" id="IPR042104">
    <property type="entry name" value="PKS_dehydratase_sf"/>
</dbReference>
<gene>
    <name evidence="5" type="ORF">BO82DRAFT_434646</name>
</gene>
<dbReference type="GO" id="GO:0044550">
    <property type="term" value="P:secondary metabolite biosynthetic process"/>
    <property type="evidence" value="ECO:0007669"/>
    <property type="project" value="TreeGrafter"/>
</dbReference>
<name>A0A319BYI6_9EURO</name>
<proteinExistence type="predicted"/>
<evidence type="ECO:0000256" key="1">
    <source>
        <dbReference type="ARBA" id="ARBA00022679"/>
    </source>
</evidence>
<keyword evidence="1" id="KW-0808">Transferase</keyword>
<evidence type="ECO:0000259" key="4">
    <source>
        <dbReference type="PROSITE" id="PS52019"/>
    </source>
</evidence>
<dbReference type="OrthoDB" id="3799328at2759"/>
<feature type="region of interest" description="N-terminal hotdog fold" evidence="2">
    <location>
        <begin position="253"/>
        <end position="396"/>
    </location>
</feature>
<dbReference type="SMART" id="SM00826">
    <property type="entry name" value="PKS_DH"/>
    <property type="match status" value="1"/>
</dbReference>
<organism evidence="5 6">
    <name type="scientific">Aspergillus uvarum CBS 121591</name>
    <dbReference type="NCBI Taxonomy" id="1448315"/>
    <lineage>
        <taxon>Eukaryota</taxon>
        <taxon>Fungi</taxon>
        <taxon>Dikarya</taxon>
        <taxon>Ascomycota</taxon>
        <taxon>Pezizomycotina</taxon>
        <taxon>Eurotiomycetes</taxon>
        <taxon>Eurotiomycetidae</taxon>
        <taxon>Eurotiales</taxon>
        <taxon>Aspergillaceae</taxon>
        <taxon>Aspergillus</taxon>
        <taxon>Aspergillus subgen. Circumdati</taxon>
    </lineage>
</organism>
<keyword evidence="6" id="KW-1185">Reference proteome</keyword>
<dbReference type="VEuPathDB" id="FungiDB:BO82DRAFT_434646"/>
<evidence type="ECO:0000256" key="3">
    <source>
        <dbReference type="SAM" id="MobiDB-lite"/>
    </source>
</evidence>
<dbReference type="AlphaFoldDB" id="A0A319BYI6"/>
<reference evidence="5 6" key="1">
    <citation type="submission" date="2016-12" db="EMBL/GenBank/DDBJ databases">
        <title>The genomes of Aspergillus section Nigri reveals drivers in fungal speciation.</title>
        <authorList>
            <consortium name="DOE Joint Genome Institute"/>
            <person name="Vesth T.C."/>
            <person name="Nybo J."/>
            <person name="Theobald S."/>
            <person name="Brandl J."/>
            <person name="Frisvad J.C."/>
            <person name="Nielsen K.F."/>
            <person name="Lyhne E.K."/>
            <person name="Kogle M.E."/>
            <person name="Kuo A."/>
            <person name="Riley R."/>
            <person name="Clum A."/>
            <person name="Nolan M."/>
            <person name="Lipzen A."/>
            <person name="Salamov A."/>
            <person name="Henrissat B."/>
            <person name="Wiebenga A."/>
            <person name="De Vries R.P."/>
            <person name="Grigoriev I.V."/>
            <person name="Mortensen U.H."/>
            <person name="Andersen M.R."/>
            <person name="Baker S.E."/>
        </authorList>
    </citation>
    <scope>NUCLEOTIDE SEQUENCE [LARGE SCALE GENOMIC DNA]</scope>
    <source>
        <strain evidence="5 6">CBS 121591</strain>
    </source>
</reference>
<dbReference type="GO" id="GO:0004312">
    <property type="term" value="F:fatty acid synthase activity"/>
    <property type="evidence" value="ECO:0007669"/>
    <property type="project" value="TreeGrafter"/>
</dbReference>
<evidence type="ECO:0000313" key="6">
    <source>
        <dbReference type="Proteomes" id="UP000248340"/>
    </source>
</evidence>
<dbReference type="PANTHER" id="PTHR43775:SF29">
    <property type="entry name" value="ASPERFURANONE POLYKETIDE SYNTHASE AFOG-RELATED"/>
    <property type="match status" value="1"/>
</dbReference>
<dbReference type="SUPFAM" id="SSF55048">
    <property type="entry name" value="Probable ACP-binding domain of malonyl-CoA ACP transacylase"/>
    <property type="match status" value="1"/>
</dbReference>
<protein>
    <recommendedName>
        <fullName evidence="4">PKS/mFAS DH domain-containing protein</fullName>
    </recommendedName>
</protein>
<feature type="compositionally biased region" description="Basic and acidic residues" evidence="3">
    <location>
        <begin position="406"/>
        <end position="425"/>
    </location>
</feature>
<dbReference type="Proteomes" id="UP000248340">
    <property type="component" value="Unassembled WGS sequence"/>
</dbReference>
<feature type="region of interest" description="C-terminal hotdog fold" evidence="2">
    <location>
        <begin position="418"/>
        <end position="425"/>
    </location>
</feature>
<feature type="domain" description="PKS/mFAS DH" evidence="4">
    <location>
        <begin position="253"/>
        <end position="425"/>
    </location>
</feature>
<dbReference type="InterPro" id="IPR049900">
    <property type="entry name" value="PKS_mFAS_DH"/>
</dbReference>
<dbReference type="InterPro" id="IPR049552">
    <property type="entry name" value="PKS_DH_N"/>
</dbReference>
<dbReference type="InterPro" id="IPR001227">
    <property type="entry name" value="Ac_transferase_dom_sf"/>
</dbReference>